<dbReference type="GO" id="GO:0005886">
    <property type="term" value="C:plasma membrane"/>
    <property type="evidence" value="ECO:0007669"/>
    <property type="project" value="UniProtKB-SubCell"/>
</dbReference>
<sequence length="255" mass="27750">MIIPSSSKQALKLLLATGPAAAAAAAAMRSPQSLRNGGMSSPHARMPTPHHHHHFHSTVSVQKLKRFNSLILVFRLSTFCFSLASAVFMITNSRGSGSDSPRWYDFDAFRYVFAANAIVAVYSLFEMIASVWEISREVTLFPEILQVWFDFGHDQAFAYLLLSADSAGTALAITLRGTDTCRVTTAFCVQSTISIALGFAGFLFLGLSTLLSAIHSSRSGLKQQQSKLHRFGFLPDAAATADTELVLEIALKDQT</sequence>
<dbReference type="AlphaFoldDB" id="A0AAV6NNY7"/>
<evidence type="ECO:0000256" key="4">
    <source>
        <dbReference type="ARBA" id="ARBA00022475"/>
    </source>
</evidence>
<dbReference type="PANTHER" id="PTHR33573:SF56">
    <property type="entry name" value="CASP-LIKE PROTEIN 4C1"/>
    <property type="match status" value="1"/>
</dbReference>
<keyword evidence="7 8" id="KW-0472">Membrane</keyword>
<dbReference type="InterPro" id="IPR006459">
    <property type="entry name" value="CASP/CASPL"/>
</dbReference>
<feature type="transmembrane region" description="Helical" evidence="8">
    <location>
        <begin position="193"/>
        <end position="214"/>
    </location>
</feature>
<evidence type="ECO:0000313" key="10">
    <source>
        <dbReference type="EMBL" id="KAG6600052.1"/>
    </source>
</evidence>
<keyword evidence="5 8" id="KW-0812">Transmembrane</keyword>
<protein>
    <recommendedName>
        <fullName evidence="8">CASP-like protein</fullName>
    </recommendedName>
</protein>
<keyword evidence="11" id="KW-1185">Reference proteome</keyword>
<dbReference type="InterPro" id="IPR006702">
    <property type="entry name" value="CASP_dom"/>
</dbReference>
<keyword evidence="4 8" id="KW-1003">Cell membrane</keyword>
<dbReference type="Proteomes" id="UP000685013">
    <property type="component" value="Chromosome 4"/>
</dbReference>
<proteinExistence type="inferred from homology"/>
<comment type="caution">
    <text evidence="8">Lacks conserved residue(s) required for the propagation of feature annotation.</text>
</comment>
<comment type="subcellular location">
    <subcellularLocation>
        <location evidence="1 8">Cell membrane</location>
        <topology evidence="1 8">Multi-pass membrane protein</topology>
    </subcellularLocation>
</comment>
<comment type="subunit">
    <text evidence="3 8">Homodimer and heterodimers.</text>
</comment>
<comment type="caution">
    <text evidence="10">The sequence shown here is derived from an EMBL/GenBank/DDBJ whole genome shotgun (WGS) entry which is preliminary data.</text>
</comment>
<evidence type="ECO:0000313" key="11">
    <source>
        <dbReference type="Proteomes" id="UP000685013"/>
    </source>
</evidence>
<reference evidence="10 11" key="1">
    <citation type="journal article" date="2021" name="Hortic Res">
        <title>The domestication of Cucurbita argyrosperma as revealed by the genome of its wild relative.</title>
        <authorList>
            <person name="Barrera-Redondo J."/>
            <person name="Sanchez-de la Vega G."/>
            <person name="Aguirre-Liguori J.A."/>
            <person name="Castellanos-Morales G."/>
            <person name="Gutierrez-Guerrero Y.T."/>
            <person name="Aguirre-Dugua X."/>
            <person name="Aguirre-Planter E."/>
            <person name="Tenaillon M.I."/>
            <person name="Lira-Saade R."/>
            <person name="Eguiarte L.E."/>
        </authorList>
    </citation>
    <scope>NUCLEOTIDE SEQUENCE [LARGE SCALE GENOMIC DNA]</scope>
    <source>
        <strain evidence="10">JBR-2021</strain>
    </source>
</reference>
<dbReference type="PANTHER" id="PTHR33573">
    <property type="entry name" value="CASP-LIKE PROTEIN 4A4"/>
    <property type="match status" value="1"/>
</dbReference>
<accession>A0AAV6NNY7</accession>
<keyword evidence="6 8" id="KW-1133">Transmembrane helix</keyword>
<evidence type="ECO:0000256" key="7">
    <source>
        <dbReference type="ARBA" id="ARBA00023136"/>
    </source>
</evidence>
<gene>
    <name evidence="10" type="ORF">SDJN03_05285</name>
</gene>
<evidence type="ECO:0000259" key="9">
    <source>
        <dbReference type="Pfam" id="PF04535"/>
    </source>
</evidence>
<evidence type="ECO:0000256" key="5">
    <source>
        <dbReference type="ARBA" id="ARBA00022692"/>
    </source>
</evidence>
<name>A0AAV6NNY7_9ROSI</name>
<evidence type="ECO:0000256" key="1">
    <source>
        <dbReference type="ARBA" id="ARBA00004651"/>
    </source>
</evidence>
<dbReference type="NCBIfam" id="TIGR01569">
    <property type="entry name" value="A_tha_TIGR01569"/>
    <property type="match status" value="1"/>
</dbReference>
<feature type="non-terminal residue" evidence="10">
    <location>
        <position position="1"/>
    </location>
</feature>
<evidence type="ECO:0000256" key="6">
    <source>
        <dbReference type="ARBA" id="ARBA00022989"/>
    </source>
</evidence>
<dbReference type="Pfam" id="PF04535">
    <property type="entry name" value="CASP_dom"/>
    <property type="match status" value="1"/>
</dbReference>
<evidence type="ECO:0000256" key="8">
    <source>
        <dbReference type="RuleBase" id="RU361233"/>
    </source>
</evidence>
<comment type="similarity">
    <text evidence="2 8">Belongs to the Casparian strip membrane proteins (CASP) family.</text>
</comment>
<feature type="transmembrane region" description="Helical" evidence="8">
    <location>
        <begin position="111"/>
        <end position="132"/>
    </location>
</feature>
<dbReference type="EMBL" id="JAGKQH010000004">
    <property type="protein sequence ID" value="KAG6600052.1"/>
    <property type="molecule type" value="Genomic_DNA"/>
</dbReference>
<evidence type="ECO:0000256" key="2">
    <source>
        <dbReference type="ARBA" id="ARBA00007651"/>
    </source>
</evidence>
<evidence type="ECO:0000256" key="3">
    <source>
        <dbReference type="ARBA" id="ARBA00011489"/>
    </source>
</evidence>
<feature type="domain" description="Casparian strip membrane protein" evidence="9">
    <location>
        <begin position="68"/>
        <end position="204"/>
    </location>
</feature>
<feature type="transmembrane region" description="Helical" evidence="8">
    <location>
        <begin position="70"/>
        <end position="90"/>
    </location>
</feature>
<organism evidence="10 11">
    <name type="scientific">Cucurbita argyrosperma subsp. sororia</name>
    <dbReference type="NCBI Taxonomy" id="37648"/>
    <lineage>
        <taxon>Eukaryota</taxon>
        <taxon>Viridiplantae</taxon>
        <taxon>Streptophyta</taxon>
        <taxon>Embryophyta</taxon>
        <taxon>Tracheophyta</taxon>
        <taxon>Spermatophyta</taxon>
        <taxon>Magnoliopsida</taxon>
        <taxon>eudicotyledons</taxon>
        <taxon>Gunneridae</taxon>
        <taxon>Pentapetalae</taxon>
        <taxon>rosids</taxon>
        <taxon>fabids</taxon>
        <taxon>Cucurbitales</taxon>
        <taxon>Cucurbitaceae</taxon>
        <taxon>Cucurbiteae</taxon>
        <taxon>Cucurbita</taxon>
    </lineage>
</organism>